<reference evidence="6 7" key="1">
    <citation type="submission" date="2017-04" db="EMBL/GenBank/DDBJ databases">
        <title>Burkholderia puraquae sp. nov., a novel Burkholderia cepacia complex species from hospital setting samples.</title>
        <authorList>
            <person name="Martina P."/>
            <person name="Leguizamon M."/>
            <person name="Prieto C."/>
            <person name="Sousa S."/>
            <person name="Montanaro P."/>
            <person name="Draghi W."/>
            <person name="Staembler M."/>
            <person name="Bettiol M."/>
            <person name="Figoli C."/>
            <person name="Palau J."/>
            <person name="Alvarez F."/>
            <person name="Benetti S."/>
            <person name="Anchat E."/>
            <person name="Vescina C."/>
            <person name="Ferreras J."/>
            <person name="Lasch P."/>
            <person name="Lagares A."/>
            <person name="Zorreguieta A."/>
            <person name="Yantorno O."/>
            <person name="Bosch A."/>
        </authorList>
    </citation>
    <scope>NUCLEOTIDE SEQUENCE [LARGE SCALE GENOMIC DNA]</scope>
    <source>
        <strain evidence="6 7">CAMPA 1040</strain>
    </source>
</reference>
<feature type="signal peptide" evidence="4">
    <location>
        <begin position="1"/>
        <end position="22"/>
    </location>
</feature>
<sequence>MIRRILLCSWICFAFHAVGCMAETTDPDAAQRLAQLKEGRFAELDHALNAVQQAFEHGSISDERVVEAFRALYFADPDLEPRFDQWVARFPQSYAALLARGMYYEAMGWVRRGTAYARSTSEQQFAGMRAYHSMALRDLSKSTGLTAKPTVSYMEEIEIWKALAGTNKESRELLDQSIKKDPGNIVVRRTYLISIQTRWGGSPRRMADFVDECRRFPLPATALREFDAMVIADKGWVMYRDRDDPGAEKAYAQALALMPNDRDMLTQMSNVLIHERKYEQAVEPLSKLISMNPNNSYALSKRGAIYQGMKQPERAIKDYEKAAELGDDFSENELGKFYWFGISVPRDKERAIKLFRRAAEQGNRDAEKNLAWALQG</sequence>
<dbReference type="PANTHER" id="PTHR44858">
    <property type="entry name" value="TETRATRICOPEPTIDE REPEAT PROTEIN 6"/>
    <property type="match status" value="1"/>
</dbReference>
<feature type="domain" description="DUF4034" evidence="5">
    <location>
        <begin position="36"/>
        <end position="159"/>
    </location>
</feature>
<dbReference type="SMART" id="SM00671">
    <property type="entry name" value="SEL1"/>
    <property type="match status" value="2"/>
</dbReference>
<feature type="chain" id="PRO_5012349039" description="DUF4034 domain-containing protein" evidence="4">
    <location>
        <begin position="23"/>
        <end position="376"/>
    </location>
</feature>
<evidence type="ECO:0000256" key="3">
    <source>
        <dbReference type="PROSITE-ProRule" id="PRU00339"/>
    </source>
</evidence>
<dbReference type="InterPro" id="IPR011990">
    <property type="entry name" value="TPR-like_helical_dom_sf"/>
</dbReference>
<name>A0A1X1PJV6_9BURK</name>
<dbReference type="SUPFAM" id="SSF81901">
    <property type="entry name" value="HCP-like"/>
    <property type="match status" value="1"/>
</dbReference>
<dbReference type="AlphaFoldDB" id="A0A1X1PJV6"/>
<evidence type="ECO:0000313" key="6">
    <source>
        <dbReference type="EMBL" id="ORT86886.1"/>
    </source>
</evidence>
<evidence type="ECO:0000259" key="5">
    <source>
        <dbReference type="Pfam" id="PF13226"/>
    </source>
</evidence>
<evidence type="ECO:0000256" key="4">
    <source>
        <dbReference type="SAM" id="SignalP"/>
    </source>
</evidence>
<dbReference type="Proteomes" id="UP000193146">
    <property type="component" value="Unassembled WGS sequence"/>
</dbReference>
<dbReference type="InterPro" id="IPR050498">
    <property type="entry name" value="Ycf3"/>
</dbReference>
<feature type="repeat" description="TPR" evidence="3">
    <location>
        <begin position="262"/>
        <end position="295"/>
    </location>
</feature>
<evidence type="ECO:0000313" key="7">
    <source>
        <dbReference type="Proteomes" id="UP000193146"/>
    </source>
</evidence>
<evidence type="ECO:0000256" key="1">
    <source>
        <dbReference type="ARBA" id="ARBA00022737"/>
    </source>
</evidence>
<dbReference type="InterPro" id="IPR006597">
    <property type="entry name" value="Sel1-like"/>
</dbReference>
<dbReference type="OrthoDB" id="6020252at2"/>
<dbReference type="PROSITE" id="PS50005">
    <property type="entry name" value="TPR"/>
    <property type="match status" value="2"/>
</dbReference>
<keyword evidence="7" id="KW-1185">Reference proteome</keyword>
<dbReference type="Pfam" id="PF13226">
    <property type="entry name" value="DUF4034"/>
    <property type="match status" value="1"/>
</dbReference>
<dbReference type="InterPro" id="IPR019734">
    <property type="entry name" value="TPR_rpt"/>
</dbReference>
<feature type="repeat" description="TPR" evidence="3">
    <location>
        <begin position="296"/>
        <end position="329"/>
    </location>
</feature>
<dbReference type="PANTHER" id="PTHR44858:SF1">
    <property type="entry name" value="UDP-N-ACETYLGLUCOSAMINE--PEPTIDE N-ACETYLGLUCOSAMINYLTRANSFERASE SPINDLY-RELATED"/>
    <property type="match status" value="1"/>
</dbReference>
<dbReference type="InterPro" id="IPR025115">
    <property type="entry name" value="DUF4034"/>
</dbReference>
<comment type="caution">
    <text evidence="6">The sequence shown here is derived from an EMBL/GenBank/DDBJ whole genome shotgun (WGS) entry which is preliminary data.</text>
</comment>
<organism evidence="6 7">
    <name type="scientific">Burkholderia puraquae</name>
    <dbReference type="NCBI Taxonomy" id="1904757"/>
    <lineage>
        <taxon>Bacteria</taxon>
        <taxon>Pseudomonadati</taxon>
        <taxon>Pseudomonadota</taxon>
        <taxon>Betaproteobacteria</taxon>
        <taxon>Burkholderiales</taxon>
        <taxon>Burkholderiaceae</taxon>
        <taxon>Burkholderia</taxon>
        <taxon>Burkholderia cepacia complex</taxon>
    </lineage>
</organism>
<dbReference type="Gene3D" id="1.25.40.10">
    <property type="entry name" value="Tetratricopeptide repeat domain"/>
    <property type="match status" value="1"/>
</dbReference>
<dbReference type="Pfam" id="PF08238">
    <property type="entry name" value="Sel1"/>
    <property type="match status" value="2"/>
</dbReference>
<dbReference type="SMART" id="SM00028">
    <property type="entry name" value="TPR"/>
    <property type="match status" value="3"/>
</dbReference>
<keyword evidence="4" id="KW-0732">Signal</keyword>
<dbReference type="EMBL" id="NBYX01000004">
    <property type="protein sequence ID" value="ORT86886.1"/>
    <property type="molecule type" value="Genomic_DNA"/>
</dbReference>
<proteinExistence type="predicted"/>
<gene>
    <name evidence="6" type="ORF">B7G54_10505</name>
</gene>
<evidence type="ECO:0000256" key="2">
    <source>
        <dbReference type="ARBA" id="ARBA00022803"/>
    </source>
</evidence>
<keyword evidence="2 3" id="KW-0802">TPR repeat</keyword>
<accession>A0A1X1PJV6</accession>
<keyword evidence="1" id="KW-0677">Repeat</keyword>
<protein>
    <recommendedName>
        <fullName evidence="5">DUF4034 domain-containing protein</fullName>
    </recommendedName>
</protein>